<dbReference type="SUPFAM" id="SSF52058">
    <property type="entry name" value="L domain-like"/>
    <property type="match status" value="4"/>
</dbReference>
<dbReference type="SMART" id="SM00369">
    <property type="entry name" value="LRR_TYP"/>
    <property type="match status" value="26"/>
</dbReference>
<evidence type="ECO:0000256" key="5">
    <source>
        <dbReference type="SAM" id="MobiDB-lite"/>
    </source>
</evidence>
<feature type="domain" description="DUF5641" evidence="6">
    <location>
        <begin position="1006"/>
        <end position="1059"/>
    </location>
</feature>
<reference evidence="7" key="1">
    <citation type="submission" date="2019-08" db="EMBL/GenBank/DDBJ databases">
        <title>The genome of the North American firefly Photinus pyralis.</title>
        <authorList>
            <consortium name="Photinus pyralis genome working group"/>
            <person name="Fallon T.R."/>
            <person name="Sander Lower S.E."/>
            <person name="Weng J.-K."/>
        </authorList>
    </citation>
    <scope>NUCLEOTIDE SEQUENCE</scope>
    <source>
        <strain evidence="7">TRF0915ILg1</strain>
        <tissue evidence="7">Whole body</tissue>
    </source>
</reference>
<keyword evidence="2" id="KW-0732">Signal</keyword>
<keyword evidence="1" id="KW-0433">Leucine-rich repeat</keyword>
<evidence type="ECO:0000256" key="2">
    <source>
        <dbReference type="ARBA" id="ARBA00022729"/>
    </source>
</evidence>
<name>A0A8K0DEH8_IGNLU</name>
<feature type="region of interest" description="Disordered" evidence="5">
    <location>
        <begin position="1089"/>
        <end position="1132"/>
    </location>
</feature>
<evidence type="ECO:0000313" key="7">
    <source>
        <dbReference type="EMBL" id="KAF2904299.1"/>
    </source>
</evidence>
<dbReference type="InterPro" id="IPR040676">
    <property type="entry name" value="DUF5641"/>
</dbReference>
<comment type="caution">
    <text evidence="7">The sequence shown here is derived from an EMBL/GenBank/DDBJ whole genome shotgun (WGS) entry which is preliminary data.</text>
</comment>
<evidence type="ECO:0000259" key="6">
    <source>
        <dbReference type="Pfam" id="PF18701"/>
    </source>
</evidence>
<dbReference type="InterPro" id="IPR003591">
    <property type="entry name" value="Leu-rich_rpt_typical-subtyp"/>
</dbReference>
<dbReference type="EMBL" id="VTPC01000799">
    <property type="protein sequence ID" value="KAF2904299.1"/>
    <property type="molecule type" value="Genomic_DNA"/>
</dbReference>
<sequence>MNNVDPGYPGQLSNEDATNKILKLFEKLGINSENKSEWTELTLESGEIEILPKGIFDEFVSAEYIGLECNLLKHLQDDVFAKLRSLKEVYLHHNNLTEIPEKLFEDLSEITTISLRDNNIESLDPNVFKSLFNLNKLDLSSNMLREIPEGLFDPMKKLVELNLFDNIIEVLNGYEFKNLQSLNKLHLNFNNIRDINNNCFSNLEMLEELLLDKNKLTSVSFSWFRNMKNLNKLRLDDSLINQVDFDDCDGITVRDLSLNINPVKYICKDFFNNVTITNYLNLSACGIERIEERLFENLTNLKDLCLDDNPLTTLTNAAFSGLTLLTSLSLSECKIEVLPLGIFKDLSALESLDIFGNELTCIKRETFDGLVSLQRLILNGNKIDRIEEGAFEELVKLDLLNLHSNKISVINRYVFKGLNQLTHLYMDDNQIEGLSSGVFKEMPRLRWLSLTSNVINLIEQDAFEGLSELDYLDLDNNRIQLLHSSTFDAVDNLSQLILKSNRIEDINSLFSSELPYLVYLNVSCNKIKFINSTAFDNIPNIYNLELSKNEIEMLPHDLFSSVKGLALLDLGENKLTEIDHKHFEGLSELRRINLKNNKIQIVKQETFIQTCHAIDSSCKLDVYLDCNNLKSVDKKLLCCAADTMELHLADNSIENIEVTGFDPSSISFPSQLLLWLNGTTNRATQWAQNACAPVSTVMSGIITASDHMQNRSIYVRMYYLPPDGVDGSTIWPDQAFTQAVSSVPQPWKQGTTWDQQLDPEISEIFMTWMEEIRLLSEVKILRWLPGCTESIGNWTLHIISDAGFTAYGSAAFLKVASKEEVRLPLVPAKARVAPIKKPYYSQTGIAGSTGRCEPWVAYVYNMVREIRELTCRKEWRHVPGTMNPANLVSRGQPEESWPLPELTYNKEEINSDRKKNVVSALLNSNNLTLDWYYRQSGHPVIIYSDRGSNFIGFGNACEKLDWSTIQQYSSARRLEWHFNPPASPGRVAGLRDSSGTEYLGQLKLFSSKIVLMGNDDSKRIVWPLARNTETIKGKYGRIRVVKLKTAAGELTLLIQRVYPLELELKSDGVSKAVGERLREAVEEYVILDSCPGTSDPDEGEELVKSSEVYENKTRSEPTRVRPVDAPRTAPSSSSLDFNLLKQLEDDIFVKSRSLKEVCLENNKLTGIPEALFKGLSEITTISLSHNDIESLDPNVFRSLCNLNDLNLSYNMLRDIPEGLFDPLENLTLGDPKLEVPPFSISNDLSTLEILTICNSELTSIAREAFDGLLSLKKLVLNTNTIENVEEGALTAIDKKLLCCAVDSMEVHLADNSIENIEVNAFDPSSISCPSQLFLWLNGNNLSIAKNEYFSGLVHLTHLILSRNNIESVGTFDALPSLVYVDLGYNKLNELDVSVPPIVTSRIIDLMVRLEIHSEKKLEALLTS</sequence>
<evidence type="ECO:0000256" key="3">
    <source>
        <dbReference type="ARBA" id="ARBA00022737"/>
    </source>
</evidence>
<dbReference type="FunFam" id="3.80.10.10:FF:000770">
    <property type="entry name" value="Uncharacterized protein"/>
    <property type="match status" value="1"/>
</dbReference>
<dbReference type="InterPro" id="IPR050467">
    <property type="entry name" value="LRFN"/>
</dbReference>
<evidence type="ECO:0000256" key="1">
    <source>
        <dbReference type="ARBA" id="ARBA00022614"/>
    </source>
</evidence>
<dbReference type="Gene3D" id="3.80.10.10">
    <property type="entry name" value="Ribonuclease Inhibitor"/>
    <property type="match status" value="7"/>
</dbReference>
<gene>
    <name evidence="7" type="ORF">ILUMI_01879</name>
</gene>
<keyword evidence="3" id="KW-0677">Repeat</keyword>
<feature type="compositionally biased region" description="Basic and acidic residues" evidence="5">
    <location>
        <begin position="1101"/>
        <end position="1124"/>
    </location>
</feature>
<dbReference type="InterPro" id="IPR001611">
    <property type="entry name" value="Leu-rich_rpt"/>
</dbReference>
<dbReference type="InterPro" id="IPR008042">
    <property type="entry name" value="Retrotrans_Pao"/>
</dbReference>
<dbReference type="PROSITE" id="PS51450">
    <property type="entry name" value="LRR"/>
    <property type="match status" value="6"/>
</dbReference>
<dbReference type="Pfam" id="PF05380">
    <property type="entry name" value="Peptidase_A17"/>
    <property type="match status" value="1"/>
</dbReference>
<dbReference type="Pfam" id="PF13855">
    <property type="entry name" value="LRR_8"/>
    <property type="match status" value="7"/>
</dbReference>
<proteinExistence type="predicted"/>
<dbReference type="Pfam" id="PF18701">
    <property type="entry name" value="DUF5641"/>
    <property type="match status" value="1"/>
</dbReference>
<evidence type="ECO:0000313" key="8">
    <source>
        <dbReference type="Proteomes" id="UP000801492"/>
    </source>
</evidence>
<keyword evidence="4" id="KW-0325">Glycoprotein</keyword>
<accession>A0A8K0DEH8</accession>
<dbReference type="Proteomes" id="UP000801492">
    <property type="component" value="Unassembled WGS sequence"/>
</dbReference>
<dbReference type="PANTHER" id="PTHR45842:SF12">
    <property type="entry name" value="KEKKON 5, ISOFORM A"/>
    <property type="match status" value="1"/>
</dbReference>
<evidence type="ECO:0000256" key="4">
    <source>
        <dbReference type="ARBA" id="ARBA00023180"/>
    </source>
</evidence>
<dbReference type="PANTHER" id="PTHR45842">
    <property type="entry name" value="SYNAPTIC ADHESION-LIKE MOLECULE SALM"/>
    <property type="match status" value="1"/>
</dbReference>
<keyword evidence="8" id="KW-1185">Reference proteome</keyword>
<organism evidence="7 8">
    <name type="scientific">Ignelater luminosus</name>
    <name type="common">Cucubano</name>
    <name type="synonym">Pyrophorus luminosus</name>
    <dbReference type="NCBI Taxonomy" id="2038154"/>
    <lineage>
        <taxon>Eukaryota</taxon>
        <taxon>Metazoa</taxon>
        <taxon>Ecdysozoa</taxon>
        <taxon>Arthropoda</taxon>
        <taxon>Hexapoda</taxon>
        <taxon>Insecta</taxon>
        <taxon>Pterygota</taxon>
        <taxon>Neoptera</taxon>
        <taxon>Endopterygota</taxon>
        <taxon>Coleoptera</taxon>
        <taxon>Polyphaga</taxon>
        <taxon>Elateriformia</taxon>
        <taxon>Elateroidea</taxon>
        <taxon>Elateridae</taxon>
        <taxon>Agrypninae</taxon>
        <taxon>Pyrophorini</taxon>
        <taxon>Ignelater</taxon>
    </lineage>
</organism>
<protein>
    <recommendedName>
        <fullName evidence="6">DUF5641 domain-containing protein</fullName>
    </recommendedName>
</protein>
<dbReference type="SMART" id="SM00365">
    <property type="entry name" value="LRR_SD22"/>
    <property type="match status" value="10"/>
</dbReference>
<dbReference type="FunFam" id="3.80.10.10:FF:001164">
    <property type="entry name" value="GH01279p"/>
    <property type="match status" value="1"/>
</dbReference>
<dbReference type="InterPro" id="IPR032675">
    <property type="entry name" value="LRR_dom_sf"/>
</dbReference>
<dbReference type="OrthoDB" id="2013775at2759"/>